<protein>
    <recommendedName>
        <fullName evidence="1">CSD domain-containing protein</fullName>
    </recommendedName>
</protein>
<dbReference type="InterPro" id="IPR011129">
    <property type="entry name" value="CSD"/>
</dbReference>
<dbReference type="GO" id="GO:0003676">
    <property type="term" value="F:nucleic acid binding"/>
    <property type="evidence" value="ECO:0007669"/>
    <property type="project" value="InterPro"/>
</dbReference>
<evidence type="ECO:0000259" key="1">
    <source>
        <dbReference type="PROSITE" id="PS51857"/>
    </source>
</evidence>
<dbReference type="Proteomes" id="UP000315200">
    <property type="component" value="Unassembled WGS sequence"/>
</dbReference>
<organism evidence="2 3">
    <name type="scientific">Enterocloster clostridioformis</name>
    <dbReference type="NCBI Taxonomy" id="1531"/>
    <lineage>
        <taxon>Bacteria</taxon>
        <taxon>Bacillati</taxon>
        <taxon>Bacillota</taxon>
        <taxon>Clostridia</taxon>
        <taxon>Lachnospirales</taxon>
        <taxon>Lachnospiraceae</taxon>
        <taxon>Enterocloster</taxon>
    </lineage>
</organism>
<name>A0A829VYT3_9FIRM</name>
<comment type="caution">
    <text evidence="2">The sequence shown here is derived from an EMBL/GenBank/DDBJ whole genome shotgun (WGS) entry which is preliminary data.</text>
</comment>
<reference evidence="2 3" key="1">
    <citation type="submission" date="2019-06" db="EMBL/GenBank/DDBJ databases">
        <title>Draft genome sequence of [Clostridium] clostridioforme NBRC 113352.</title>
        <authorList>
            <person name="Miura T."/>
            <person name="Furukawa M."/>
            <person name="Shimamura M."/>
            <person name="Ohyama Y."/>
            <person name="Yamazoe A."/>
            <person name="Kawasaki H."/>
        </authorList>
    </citation>
    <scope>NUCLEOTIDE SEQUENCE [LARGE SCALE GENOMIC DNA]</scope>
    <source>
        <strain evidence="2 3">NBRC 113352</strain>
    </source>
</reference>
<accession>A0A829VYT3</accession>
<dbReference type="Pfam" id="PF00313">
    <property type="entry name" value="CSD"/>
    <property type="match status" value="1"/>
</dbReference>
<gene>
    <name evidence="2" type="ORF">Ccl03g_08200</name>
</gene>
<dbReference type="PRINTS" id="PR00050">
    <property type="entry name" value="COLDSHOCK"/>
</dbReference>
<dbReference type="PROSITE" id="PS51857">
    <property type="entry name" value="CSD_2"/>
    <property type="match status" value="1"/>
</dbReference>
<dbReference type="InterPro" id="IPR012340">
    <property type="entry name" value="NA-bd_OB-fold"/>
</dbReference>
<dbReference type="CDD" id="cd04458">
    <property type="entry name" value="CSP_CDS"/>
    <property type="match status" value="1"/>
</dbReference>
<dbReference type="SUPFAM" id="SSF50249">
    <property type="entry name" value="Nucleic acid-binding proteins"/>
    <property type="match status" value="1"/>
</dbReference>
<dbReference type="RefSeq" id="WP_074925451.1">
    <property type="nucleotide sequence ID" value="NZ_BJLB01000001.1"/>
</dbReference>
<proteinExistence type="predicted"/>
<dbReference type="PANTHER" id="PTHR46565:SF20">
    <property type="entry name" value="COLD SHOCK DOMAIN-CONTAINING PROTEIN 4"/>
    <property type="match status" value="1"/>
</dbReference>
<sequence length="126" mass="14437">MKGTVKWFISQKGYGFITGEDKKDYFFHYSQIRMKGCKGLLKGDRVYFEVSEPDKSNRVQALNVEPVLTLAMVTDELAKEGLHPKRIRDKGVHGWYVVNESEIPVVDKKMDLMELAAYAGFSINEE</sequence>
<dbReference type="InterPro" id="IPR002059">
    <property type="entry name" value="CSP_DNA-bd"/>
</dbReference>
<evidence type="ECO:0000313" key="2">
    <source>
        <dbReference type="EMBL" id="GEA35107.1"/>
    </source>
</evidence>
<evidence type="ECO:0000313" key="3">
    <source>
        <dbReference type="Proteomes" id="UP000315200"/>
    </source>
</evidence>
<dbReference type="Gene3D" id="2.40.50.140">
    <property type="entry name" value="Nucleic acid-binding proteins"/>
    <property type="match status" value="1"/>
</dbReference>
<dbReference type="EMBL" id="BJLB01000001">
    <property type="protein sequence ID" value="GEA35107.1"/>
    <property type="molecule type" value="Genomic_DNA"/>
</dbReference>
<dbReference type="SMART" id="SM00357">
    <property type="entry name" value="CSP"/>
    <property type="match status" value="1"/>
</dbReference>
<dbReference type="PANTHER" id="PTHR46565">
    <property type="entry name" value="COLD SHOCK DOMAIN PROTEIN 2"/>
    <property type="match status" value="1"/>
</dbReference>
<feature type="domain" description="CSD" evidence="1">
    <location>
        <begin position="1"/>
        <end position="66"/>
    </location>
</feature>
<dbReference type="AlphaFoldDB" id="A0A829VYT3"/>